<keyword evidence="1" id="KW-1133">Transmembrane helix</keyword>
<reference evidence="2 3" key="1">
    <citation type="journal article" date="2012" name="J. Bacteriol.">
        <title>Draft Genome Sequence of Bacillus isronensis Strain B3W22, Isolated from the Upper Atmosphere.</title>
        <authorList>
            <person name="Shivaji S."/>
            <person name="Ara S."/>
            <person name="Singh S.K."/>
            <person name="Bandi S."/>
            <person name="Singh A."/>
            <person name="Pinnaka A.K."/>
        </authorList>
    </citation>
    <scope>NUCLEOTIDE SEQUENCE [LARGE SCALE GENOMIC DNA]</scope>
    <source>
        <strain evidence="2 3">B3W22</strain>
    </source>
</reference>
<name>K1KGS1_9BACL</name>
<dbReference type="AlphaFoldDB" id="K1KGS1"/>
<feature type="transmembrane region" description="Helical" evidence="1">
    <location>
        <begin position="6"/>
        <end position="28"/>
    </location>
</feature>
<dbReference type="EMBL" id="AMCK01000130">
    <property type="protein sequence ID" value="EKB43275.1"/>
    <property type="molecule type" value="Genomic_DNA"/>
</dbReference>
<gene>
    <name evidence="2" type="ORF">B857_03967</name>
</gene>
<organism evidence="2 3">
    <name type="scientific">Solibacillus isronensis B3W22</name>
    <dbReference type="NCBI Taxonomy" id="1224748"/>
    <lineage>
        <taxon>Bacteria</taxon>
        <taxon>Bacillati</taxon>
        <taxon>Bacillota</taxon>
        <taxon>Bacilli</taxon>
        <taxon>Bacillales</taxon>
        <taxon>Caryophanaceae</taxon>
        <taxon>Solibacillus</taxon>
    </lineage>
</organism>
<dbReference type="Proteomes" id="UP000004738">
    <property type="component" value="Unassembled WGS sequence"/>
</dbReference>
<accession>K1KGS1</accession>
<evidence type="ECO:0000313" key="3">
    <source>
        <dbReference type="Proteomes" id="UP000004738"/>
    </source>
</evidence>
<protein>
    <submittedName>
        <fullName evidence="2">Uncharacterized protein</fullName>
    </submittedName>
</protein>
<keyword evidence="1" id="KW-0812">Transmembrane</keyword>
<keyword evidence="3" id="KW-1185">Reference proteome</keyword>
<evidence type="ECO:0000256" key="1">
    <source>
        <dbReference type="SAM" id="Phobius"/>
    </source>
</evidence>
<keyword evidence="1" id="KW-0472">Membrane</keyword>
<comment type="caution">
    <text evidence="2">The sequence shown here is derived from an EMBL/GenBank/DDBJ whole genome shotgun (WGS) entry which is preliminary data.</text>
</comment>
<proteinExistence type="predicted"/>
<sequence length="64" mass="7276">MRLSWLVLVHLCRVSLVILMFKVIFVCFQTLSTKYARRCILEAFGACFGLGMDSKCMGQVDGRI</sequence>
<evidence type="ECO:0000313" key="2">
    <source>
        <dbReference type="EMBL" id="EKB43275.1"/>
    </source>
</evidence>